<dbReference type="EMBL" id="JACHIK010000001">
    <property type="protein sequence ID" value="MBB5040815.1"/>
    <property type="molecule type" value="Genomic_DNA"/>
</dbReference>
<evidence type="ECO:0000313" key="1">
    <source>
        <dbReference type="EMBL" id="MBB5040815.1"/>
    </source>
</evidence>
<evidence type="ECO:0000313" key="2">
    <source>
        <dbReference type="Proteomes" id="UP000535406"/>
    </source>
</evidence>
<sequence>MRNLRVKRVFRYDDSQKHVRLFRLMWERGTVGDGKGYSAKLAVGLLPKLFHYDDGRLTIFGLRIHYARSYGGIFA</sequence>
<reference evidence="1 2" key="1">
    <citation type="submission" date="2020-08" db="EMBL/GenBank/DDBJ databases">
        <title>Genomic Encyclopedia of Type Strains, Phase IV (KMG-IV): sequencing the most valuable type-strain genomes for metagenomic binning, comparative biology and taxonomic classification.</title>
        <authorList>
            <person name="Goeker M."/>
        </authorList>
    </citation>
    <scope>NUCLEOTIDE SEQUENCE [LARGE SCALE GENOMIC DNA]</scope>
    <source>
        <strain evidence="1 2">DSM 21319</strain>
    </source>
</reference>
<keyword evidence="2" id="KW-1185">Reference proteome</keyword>
<proteinExistence type="predicted"/>
<protein>
    <submittedName>
        <fullName evidence="1">Uncharacterized protein</fullName>
    </submittedName>
</protein>
<organism evidence="1 2">
    <name type="scientific">Shinella fusca</name>
    <dbReference type="NCBI Taxonomy" id="544480"/>
    <lineage>
        <taxon>Bacteria</taxon>
        <taxon>Pseudomonadati</taxon>
        <taxon>Pseudomonadota</taxon>
        <taxon>Alphaproteobacteria</taxon>
        <taxon>Hyphomicrobiales</taxon>
        <taxon>Rhizobiaceae</taxon>
        <taxon>Shinella</taxon>
    </lineage>
</organism>
<accession>A0A7W7YRI3</accession>
<dbReference type="Proteomes" id="UP000535406">
    <property type="component" value="Unassembled WGS sequence"/>
</dbReference>
<comment type="caution">
    <text evidence="1">The sequence shown here is derived from an EMBL/GenBank/DDBJ whole genome shotgun (WGS) entry which is preliminary data.</text>
</comment>
<dbReference type="RefSeq" id="WP_184139947.1">
    <property type="nucleotide sequence ID" value="NZ_JACHIK010000001.1"/>
</dbReference>
<dbReference type="AlphaFoldDB" id="A0A7W7YRI3"/>
<name>A0A7W7YRI3_9HYPH</name>
<gene>
    <name evidence="1" type="ORF">HNQ66_000193</name>
</gene>